<accession>A0ABD3BRS3</accession>
<dbReference type="Proteomes" id="UP001632038">
    <property type="component" value="Unassembled WGS sequence"/>
</dbReference>
<protein>
    <submittedName>
        <fullName evidence="2">Uncharacterized protein</fullName>
    </submittedName>
</protein>
<feature type="chain" id="PRO_5044864501" evidence="1">
    <location>
        <begin position="18"/>
        <end position="37"/>
    </location>
</feature>
<sequence>MNVRSFGKLLPLQFLQACGTILNWVCDDCVCGPSWGG</sequence>
<keyword evidence="1" id="KW-0732">Signal</keyword>
<evidence type="ECO:0000256" key="1">
    <source>
        <dbReference type="SAM" id="SignalP"/>
    </source>
</evidence>
<evidence type="ECO:0000313" key="3">
    <source>
        <dbReference type="Proteomes" id="UP001632038"/>
    </source>
</evidence>
<name>A0ABD3BRS3_9LAMI</name>
<feature type="signal peptide" evidence="1">
    <location>
        <begin position="1"/>
        <end position="17"/>
    </location>
</feature>
<comment type="caution">
    <text evidence="2">The sequence shown here is derived from an EMBL/GenBank/DDBJ whole genome shotgun (WGS) entry which is preliminary data.</text>
</comment>
<gene>
    <name evidence="2" type="ORF">CASFOL_035065</name>
</gene>
<proteinExistence type="predicted"/>
<dbReference type="EMBL" id="JAVIJP010000066">
    <property type="protein sequence ID" value="KAL3620153.1"/>
    <property type="molecule type" value="Genomic_DNA"/>
</dbReference>
<reference evidence="3" key="1">
    <citation type="journal article" date="2024" name="IScience">
        <title>Strigolactones Initiate the Formation of Haustorium-like Structures in Castilleja.</title>
        <authorList>
            <person name="Buerger M."/>
            <person name="Peterson D."/>
            <person name="Chory J."/>
        </authorList>
    </citation>
    <scope>NUCLEOTIDE SEQUENCE [LARGE SCALE GENOMIC DNA]</scope>
</reference>
<organism evidence="2 3">
    <name type="scientific">Castilleja foliolosa</name>
    <dbReference type="NCBI Taxonomy" id="1961234"/>
    <lineage>
        <taxon>Eukaryota</taxon>
        <taxon>Viridiplantae</taxon>
        <taxon>Streptophyta</taxon>
        <taxon>Embryophyta</taxon>
        <taxon>Tracheophyta</taxon>
        <taxon>Spermatophyta</taxon>
        <taxon>Magnoliopsida</taxon>
        <taxon>eudicotyledons</taxon>
        <taxon>Gunneridae</taxon>
        <taxon>Pentapetalae</taxon>
        <taxon>asterids</taxon>
        <taxon>lamiids</taxon>
        <taxon>Lamiales</taxon>
        <taxon>Orobanchaceae</taxon>
        <taxon>Pedicularideae</taxon>
        <taxon>Castillejinae</taxon>
        <taxon>Castilleja</taxon>
    </lineage>
</organism>
<dbReference type="AlphaFoldDB" id="A0ABD3BRS3"/>
<evidence type="ECO:0000313" key="2">
    <source>
        <dbReference type="EMBL" id="KAL3620153.1"/>
    </source>
</evidence>
<keyword evidence="3" id="KW-1185">Reference proteome</keyword>